<dbReference type="STRING" id="1682113.A7U43_02955"/>
<dbReference type="AlphaFoldDB" id="A0A172UH13"/>
<organism evidence="3 4">
    <name type="scientific">Mycobacterium adipatum</name>
    <dbReference type="NCBI Taxonomy" id="1682113"/>
    <lineage>
        <taxon>Bacteria</taxon>
        <taxon>Bacillati</taxon>
        <taxon>Actinomycetota</taxon>
        <taxon>Actinomycetes</taxon>
        <taxon>Mycobacteriales</taxon>
        <taxon>Mycobacteriaceae</taxon>
        <taxon>Mycobacterium</taxon>
    </lineage>
</organism>
<dbReference type="RefSeq" id="WP_067990930.1">
    <property type="nucleotide sequence ID" value="NZ_CP015596.1"/>
</dbReference>
<evidence type="ECO:0000313" key="4">
    <source>
        <dbReference type="Proteomes" id="UP000077143"/>
    </source>
</evidence>
<feature type="transmembrane region" description="Helical" evidence="1">
    <location>
        <begin position="91"/>
        <end position="109"/>
    </location>
</feature>
<feature type="domain" description="DUF1707" evidence="2">
    <location>
        <begin position="9"/>
        <end position="61"/>
    </location>
</feature>
<evidence type="ECO:0000259" key="2">
    <source>
        <dbReference type="Pfam" id="PF08044"/>
    </source>
</evidence>
<dbReference type="OrthoDB" id="4753163at2"/>
<sequence length="289" mass="31092">MATRQTASTRAKDSDRDDTCKVLDSALSEGQLSMEEHRQRVAAATRAATLGDLQSLVSDLQITSSPVKLPHLKPERTAAVMSPRAGWGLRIATAAVLVLFGIAIGWGLYGNTSSPFSFQTDPGAKDDGIPATVLTAPRQLQSLGGLNGLFQQMKQKFGDTSGYDLTIFDDYASLERPDPNEPRRVLRYSYRGGWDDPSETSVSSDARVVDLAAFDVPTFVGLIRGAPETLGIDPAEVKQIHISIGPNSDTTAPPESIEISVYVSPQFGNSGYIEFNGDASVKRINYPSP</sequence>
<keyword evidence="1" id="KW-1133">Transmembrane helix</keyword>
<dbReference type="Proteomes" id="UP000077143">
    <property type="component" value="Chromosome"/>
</dbReference>
<dbReference type="InterPro" id="IPR012551">
    <property type="entry name" value="DUF1707_SHOCT-like"/>
</dbReference>
<protein>
    <recommendedName>
        <fullName evidence="2">DUF1707 domain-containing protein</fullName>
    </recommendedName>
</protein>
<evidence type="ECO:0000313" key="3">
    <source>
        <dbReference type="EMBL" id="ANE78437.1"/>
    </source>
</evidence>
<dbReference type="KEGG" id="madi:A7U43_02955"/>
<reference evidence="3 4" key="1">
    <citation type="submission" date="2016-05" db="EMBL/GenBank/DDBJ databases">
        <title>Complete genome sequence of a phthalic acid esters degrading Mycobacterium sp. YC-RL4.</title>
        <authorList>
            <person name="Ren L."/>
            <person name="Fan S."/>
            <person name="Ruth N."/>
            <person name="Jia Y."/>
            <person name="Wang J."/>
            <person name="Qiao C."/>
        </authorList>
    </citation>
    <scope>NUCLEOTIDE SEQUENCE [LARGE SCALE GENOMIC DNA]</scope>
    <source>
        <strain evidence="3 4">YC-RL4</strain>
    </source>
</reference>
<proteinExistence type="predicted"/>
<keyword evidence="1" id="KW-0812">Transmembrane</keyword>
<keyword evidence="1" id="KW-0472">Membrane</keyword>
<dbReference type="EMBL" id="CP015596">
    <property type="protein sequence ID" value="ANE78437.1"/>
    <property type="molecule type" value="Genomic_DNA"/>
</dbReference>
<dbReference type="PANTHER" id="PTHR40763:SF4">
    <property type="entry name" value="DUF1707 DOMAIN-CONTAINING PROTEIN"/>
    <property type="match status" value="1"/>
</dbReference>
<dbReference type="Pfam" id="PF08044">
    <property type="entry name" value="DUF1707"/>
    <property type="match status" value="1"/>
</dbReference>
<gene>
    <name evidence="3" type="ORF">A7U43_02955</name>
</gene>
<evidence type="ECO:0000256" key="1">
    <source>
        <dbReference type="SAM" id="Phobius"/>
    </source>
</evidence>
<keyword evidence="4" id="KW-1185">Reference proteome</keyword>
<dbReference type="PANTHER" id="PTHR40763">
    <property type="entry name" value="MEMBRANE PROTEIN-RELATED"/>
    <property type="match status" value="1"/>
</dbReference>
<accession>A0A172UH13</accession>
<name>A0A172UH13_9MYCO</name>